<sequence>MIKTAAIAAIASAAALGLSACDVQKTQEGKVQAPRYDVSKTQAGQVQLPKYDVKGPDVQVSKEQKQVAVPDVDVHTEKKTITVPKVDVTTAKEKEQKERAATMGAPADTEKK</sequence>
<proteinExistence type="predicted"/>
<evidence type="ECO:0000256" key="2">
    <source>
        <dbReference type="SAM" id="SignalP"/>
    </source>
</evidence>
<gene>
    <name evidence="3" type="ORF">EZ216_17290</name>
</gene>
<feature type="chain" id="PRO_5021232764" evidence="2">
    <location>
        <begin position="21"/>
        <end position="112"/>
    </location>
</feature>
<accession>A0A4Z0BHZ1</accession>
<dbReference type="EMBL" id="SMLK01000006">
    <property type="protein sequence ID" value="TFY98341.1"/>
    <property type="molecule type" value="Genomic_DNA"/>
</dbReference>
<name>A0A4Z0BHZ1_9BURK</name>
<dbReference type="PROSITE" id="PS51257">
    <property type="entry name" value="PROKAR_LIPOPROTEIN"/>
    <property type="match status" value="1"/>
</dbReference>
<dbReference type="OrthoDB" id="8912425at2"/>
<reference evidence="3 4" key="1">
    <citation type="submission" date="2019-03" db="EMBL/GenBank/DDBJ databases">
        <title>Ramlibacter sp. 18x22-1, whole genome shotgun sequence.</title>
        <authorList>
            <person name="Zhang X."/>
            <person name="Feng G."/>
            <person name="Zhu H."/>
        </authorList>
    </citation>
    <scope>NUCLEOTIDE SEQUENCE [LARGE SCALE GENOMIC DNA]</scope>
    <source>
        <strain evidence="3 4">18x22-1</strain>
    </source>
</reference>
<feature type="region of interest" description="Disordered" evidence="1">
    <location>
        <begin position="92"/>
        <end position="112"/>
    </location>
</feature>
<feature type="signal peptide" evidence="2">
    <location>
        <begin position="1"/>
        <end position="20"/>
    </location>
</feature>
<dbReference type="AlphaFoldDB" id="A0A4Z0BHZ1"/>
<keyword evidence="4" id="KW-1185">Reference proteome</keyword>
<dbReference type="Proteomes" id="UP000297839">
    <property type="component" value="Unassembled WGS sequence"/>
</dbReference>
<protein>
    <submittedName>
        <fullName evidence="3">Uncharacterized protein</fullName>
    </submittedName>
</protein>
<evidence type="ECO:0000256" key="1">
    <source>
        <dbReference type="SAM" id="MobiDB-lite"/>
    </source>
</evidence>
<organism evidence="3 4">
    <name type="scientific">Ramlibacter humi</name>
    <dbReference type="NCBI Taxonomy" id="2530451"/>
    <lineage>
        <taxon>Bacteria</taxon>
        <taxon>Pseudomonadati</taxon>
        <taxon>Pseudomonadota</taxon>
        <taxon>Betaproteobacteria</taxon>
        <taxon>Burkholderiales</taxon>
        <taxon>Comamonadaceae</taxon>
        <taxon>Ramlibacter</taxon>
    </lineage>
</organism>
<evidence type="ECO:0000313" key="3">
    <source>
        <dbReference type="EMBL" id="TFY98341.1"/>
    </source>
</evidence>
<evidence type="ECO:0000313" key="4">
    <source>
        <dbReference type="Proteomes" id="UP000297839"/>
    </source>
</evidence>
<keyword evidence="2" id="KW-0732">Signal</keyword>
<comment type="caution">
    <text evidence="3">The sequence shown here is derived from an EMBL/GenBank/DDBJ whole genome shotgun (WGS) entry which is preliminary data.</text>
</comment>
<dbReference type="RefSeq" id="WP_135251034.1">
    <property type="nucleotide sequence ID" value="NZ_SMLK01000006.1"/>
</dbReference>